<dbReference type="EMBL" id="CP033905">
    <property type="protein sequence ID" value="AZR07694.1"/>
    <property type="molecule type" value="Genomic_DNA"/>
</dbReference>
<sequence>MNDTIVTIRGWVGGAPRFFPPDNTNGRGPATMFNVGVTPRFYNRARGKFQAGTTTWYSVRCFGNLAVNAAHSIAKGNPVIVRGRLSSRTWVDKDGAVRTSIDIVADSVGVEISSGIATYARIMTTSLDEALGQQWRTEPQAERTDEESQGTDVASTEGENGLNDTSQDDVSELDELEDELAKEFAEEEAEELMAV</sequence>
<dbReference type="InterPro" id="IPR000424">
    <property type="entry name" value="Primosome_PriB/ssb"/>
</dbReference>
<dbReference type="Gene3D" id="2.40.50.140">
    <property type="entry name" value="Nucleic acid-binding proteins"/>
    <property type="match status" value="1"/>
</dbReference>
<feature type="compositionally biased region" description="Acidic residues" evidence="4">
    <location>
        <begin position="166"/>
        <end position="177"/>
    </location>
</feature>
<dbReference type="CDD" id="cd04496">
    <property type="entry name" value="SSB_OBF"/>
    <property type="match status" value="1"/>
</dbReference>
<dbReference type="Pfam" id="PF00436">
    <property type="entry name" value="SSB"/>
    <property type="match status" value="1"/>
</dbReference>
<accession>A0A3Q9GJK7</accession>
<evidence type="ECO:0000313" key="5">
    <source>
        <dbReference type="EMBL" id="AZR07694.1"/>
    </source>
</evidence>
<evidence type="ECO:0000256" key="4">
    <source>
        <dbReference type="SAM" id="MobiDB-lite"/>
    </source>
</evidence>
<evidence type="ECO:0000313" key="6">
    <source>
        <dbReference type="Proteomes" id="UP000275951"/>
    </source>
</evidence>
<dbReference type="InterPro" id="IPR012340">
    <property type="entry name" value="NA-bd_OB-fold"/>
</dbReference>
<dbReference type="AlphaFoldDB" id="A0A3Q9GJK7"/>
<dbReference type="RefSeq" id="WP_108725991.1">
    <property type="nucleotide sequence ID" value="NZ_CP029001.1"/>
</dbReference>
<evidence type="ECO:0000256" key="3">
    <source>
        <dbReference type="RuleBase" id="RU000524"/>
    </source>
</evidence>
<name>A0A3Q9GJK7_9ACTO</name>
<dbReference type="NCBIfam" id="TIGR00621">
    <property type="entry name" value="ssb"/>
    <property type="match status" value="1"/>
</dbReference>
<dbReference type="InterPro" id="IPR011344">
    <property type="entry name" value="ssDNA-bd"/>
</dbReference>
<gene>
    <name evidence="5" type="primary">ssb</name>
    <name evidence="5" type="ORF">EBQ10_10645</name>
</gene>
<dbReference type="SUPFAM" id="SSF50249">
    <property type="entry name" value="Nucleic acid-binding proteins"/>
    <property type="match status" value="1"/>
</dbReference>
<organism evidence="5 6">
    <name type="scientific">Trueperella pyogenes</name>
    <dbReference type="NCBI Taxonomy" id="1661"/>
    <lineage>
        <taxon>Bacteria</taxon>
        <taxon>Bacillati</taxon>
        <taxon>Actinomycetota</taxon>
        <taxon>Actinomycetes</taxon>
        <taxon>Actinomycetales</taxon>
        <taxon>Actinomycetaceae</taxon>
        <taxon>Trueperella</taxon>
    </lineage>
</organism>
<feature type="compositionally biased region" description="Polar residues" evidence="4">
    <location>
        <begin position="150"/>
        <end position="165"/>
    </location>
</feature>
<keyword evidence="1 2" id="KW-0238">DNA-binding</keyword>
<protein>
    <recommendedName>
        <fullName evidence="3">Single-stranded DNA-binding protein</fullName>
    </recommendedName>
</protein>
<dbReference type="GO" id="GO:0003697">
    <property type="term" value="F:single-stranded DNA binding"/>
    <property type="evidence" value="ECO:0007669"/>
    <property type="project" value="InterPro"/>
</dbReference>
<feature type="region of interest" description="Disordered" evidence="4">
    <location>
        <begin position="135"/>
        <end position="177"/>
    </location>
</feature>
<proteinExistence type="predicted"/>
<dbReference type="PROSITE" id="PS50935">
    <property type="entry name" value="SSB"/>
    <property type="match status" value="1"/>
</dbReference>
<dbReference type="Proteomes" id="UP000275951">
    <property type="component" value="Chromosome"/>
</dbReference>
<dbReference type="GO" id="GO:0006260">
    <property type="term" value="P:DNA replication"/>
    <property type="evidence" value="ECO:0007669"/>
    <property type="project" value="InterPro"/>
</dbReference>
<evidence type="ECO:0000256" key="1">
    <source>
        <dbReference type="ARBA" id="ARBA00023125"/>
    </source>
</evidence>
<evidence type="ECO:0000256" key="2">
    <source>
        <dbReference type="PROSITE-ProRule" id="PRU00252"/>
    </source>
</evidence>
<reference evidence="5 6" key="1">
    <citation type="submission" date="2018-11" db="EMBL/GenBank/DDBJ databases">
        <title>Multidrug-resistant genes are associated with an 42-kb island TGI1 carrying a complex class 1 integron in a Trueperella pyogenes.</title>
        <authorList>
            <person name="Dong W."/>
        </authorList>
    </citation>
    <scope>NUCLEOTIDE SEQUENCE [LARGE SCALE GENOMIC DNA]</scope>
    <source>
        <strain evidence="5 6">TP4</strain>
    </source>
</reference>